<dbReference type="EMBL" id="CM017638">
    <property type="protein sequence ID" value="TYJ43019.1"/>
    <property type="molecule type" value="Genomic_DNA"/>
</dbReference>
<dbReference type="EMBL" id="CM017638">
    <property type="protein sequence ID" value="TYJ43020.1"/>
    <property type="molecule type" value="Genomic_DNA"/>
</dbReference>
<evidence type="ECO:0000256" key="1">
    <source>
        <dbReference type="SAM" id="MobiDB-lite"/>
    </source>
</evidence>
<feature type="region of interest" description="Disordered" evidence="1">
    <location>
        <begin position="12"/>
        <end position="34"/>
    </location>
</feature>
<dbReference type="AlphaFoldDB" id="A0A5D2ZY65"/>
<evidence type="ECO:0000313" key="2">
    <source>
        <dbReference type="EMBL" id="TYJ43019.1"/>
    </source>
</evidence>
<protein>
    <submittedName>
        <fullName evidence="2">Uncharacterized protein</fullName>
    </submittedName>
</protein>
<reference evidence="2 3" key="1">
    <citation type="submission" date="2019-07" db="EMBL/GenBank/DDBJ databases">
        <title>WGS assembly of Gossypium mustelinum.</title>
        <authorList>
            <person name="Chen Z.J."/>
            <person name="Sreedasyam A."/>
            <person name="Ando A."/>
            <person name="Song Q."/>
            <person name="De L."/>
            <person name="Hulse-Kemp A."/>
            <person name="Ding M."/>
            <person name="Ye W."/>
            <person name="Kirkbride R."/>
            <person name="Jenkins J."/>
            <person name="Plott C."/>
            <person name="Lovell J."/>
            <person name="Lin Y.-M."/>
            <person name="Vaughn R."/>
            <person name="Liu B."/>
            <person name="Li W."/>
            <person name="Simpson S."/>
            <person name="Scheffler B."/>
            <person name="Saski C."/>
            <person name="Grover C."/>
            <person name="Hu G."/>
            <person name="Conover J."/>
            <person name="Carlson J."/>
            <person name="Shu S."/>
            <person name="Boston L."/>
            <person name="Williams M."/>
            <person name="Peterson D."/>
            <person name="Mcgee K."/>
            <person name="Jones D."/>
            <person name="Wendel J."/>
            <person name="Stelly D."/>
            <person name="Grimwood J."/>
            <person name="Schmutz J."/>
        </authorList>
    </citation>
    <scope>NUCLEOTIDE SEQUENCE [LARGE SCALE GENOMIC DNA]</scope>
    <source>
        <strain evidence="2">1408120.09</strain>
    </source>
</reference>
<sequence>MFPHFHFILAPTTSGRTPQSPEFMSTPNQKFPSQLTTPNDKVVVLIQRQGNTENPLYFLLRKGIHASSQIETSLPFPSLLPSPFKRSPLAA</sequence>
<keyword evidence="3" id="KW-1185">Reference proteome</keyword>
<name>A0A5D2ZY65_GOSMU</name>
<accession>A0A5D2ZY65</accession>
<dbReference type="Proteomes" id="UP000323597">
    <property type="component" value="Chromosome A03"/>
</dbReference>
<proteinExistence type="predicted"/>
<organism evidence="2 3">
    <name type="scientific">Gossypium mustelinum</name>
    <name type="common">Cotton</name>
    <name type="synonym">Gossypium caicoense</name>
    <dbReference type="NCBI Taxonomy" id="34275"/>
    <lineage>
        <taxon>Eukaryota</taxon>
        <taxon>Viridiplantae</taxon>
        <taxon>Streptophyta</taxon>
        <taxon>Embryophyta</taxon>
        <taxon>Tracheophyta</taxon>
        <taxon>Spermatophyta</taxon>
        <taxon>Magnoliopsida</taxon>
        <taxon>eudicotyledons</taxon>
        <taxon>Gunneridae</taxon>
        <taxon>Pentapetalae</taxon>
        <taxon>rosids</taxon>
        <taxon>malvids</taxon>
        <taxon>Malvales</taxon>
        <taxon>Malvaceae</taxon>
        <taxon>Malvoideae</taxon>
        <taxon>Gossypium</taxon>
    </lineage>
</organism>
<evidence type="ECO:0000313" key="3">
    <source>
        <dbReference type="Proteomes" id="UP000323597"/>
    </source>
</evidence>
<gene>
    <name evidence="2" type="ORF">E1A91_A03G126100v1</name>
</gene>